<evidence type="ECO:0000256" key="1">
    <source>
        <dbReference type="SAM" id="MobiDB-lite"/>
    </source>
</evidence>
<reference evidence="2" key="1">
    <citation type="submission" date="2013-10" db="EMBL/GenBank/DDBJ databases">
        <title>Genomic analysis of the causative agents of coccidiosis in chickens.</title>
        <authorList>
            <person name="Reid A.J."/>
            <person name="Blake D."/>
            <person name="Billington K."/>
            <person name="Browne H."/>
            <person name="Dunn M."/>
            <person name="Hung S."/>
            <person name="Kawahara F."/>
            <person name="Miranda-Saavedra D."/>
            <person name="Mourier T."/>
            <person name="Nagra H."/>
            <person name="Otto T.D."/>
            <person name="Rawlings N."/>
            <person name="Sanchez A."/>
            <person name="Sanders M."/>
            <person name="Subramaniam C."/>
            <person name="Tay Y."/>
            <person name="Dear P."/>
            <person name="Doerig C."/>
            <person name="Gruber A."/>
            <person name="Parkinson J."/>
            <person name="Shirley M."/>
            <person name="Wan K.L."/>
            <person name="Berriman M."/>
            <person name="Tomley F."/>
            <person name="Pain A."/>
        </authorList>
    </citation>
    <scope>NUCLEOTIDE SEQUENCE [LARGE SCALE GENOMIC DNA]</scope>
    <source>
        <strain evidence="2">Weybridge</strain>
    </source>
</reference>
<evidence type="ECO:0000313" key="2">
    <source>
        <dbReference type="EMBL" id="CDJ59468.1"/>
    </source>
</evidence>
<dbReference type="GeneID" id="25336227"/>
<keyword evidence="3" id="KW-1185">Reference proteome</keyword>
<dbReference type="Proteomes" id="UP000030763">
    <property type="component" value="Unassembled WGS sequence"/>
</dbReference>
<feature type="compositionally biased region" description="Low complexity" evidence="1">
    <location>
        <begin position="366"/>
        <end position="386"/>
    </location>
</feature>
<gene>
    <name evidence="2" type="ORF">EMWEY_00022410</name>
</gene>
<dbReference type="AlphaFoldDB" id="U6M8S0"/>
<sequence length="395" mass="40514">MKEETTLQEEEKKEINPVDLKEIPVWLPLQRCRGLGWMHGSHWGCIGIIDSGLDAAIFSRVQLVGGEEGDSLSAAAAPVVAPAPAAAAAAEAGGRGGREAEGDAVLRVLDNVTPVEMEAAPGEAAEVDMGGAAAAGAAGGGGGAAADMFAALLLPSSPFIKKDAKIVEGDFTVLHKVKDYAAETDEIGELQVCCGEMLWHPRPPLLIACRSLWASPQRMRLSKTANNSDAAAAAVAAAAAAAGGTAPDEFLVLSDVEEGEEGKAAAAEESQQTFRAAGLPKAALHALKGTLKDREAFSRIAAETATMSVQSLRQMPATLTRLSSATAEVLYKASADWAAAGSAAIQAAATSAAKMQKTLRDLYGKSSSSNSNSSSGSNSNSSSNTNNDKDKDSHA</sequence>
<protein>
    <submittedName>
        <fullName evidence="2">Uncharacterized protein</fullName>
    </submittedName>
</protein>
<proteinExistence type="predicted"/>
<evidence type="ECO:0000313" key="3">
    <source>
        <dbReference type="Proteomes" id="UP000030763"/>
    </source>
</evidence>
<organism evidence="2 3">
    <name type="scientific">Eimeria maxima</name>
    <name type="common">Coccidian parasite</name>
    <dbReference type="NCBI Taxonomy" id="5804"/>
    <lineage>
        <taxon>Eukaryota</taxon>
        <taxon>Sar</taxon>
        <taxon>Alveolata</taxon>
        <taxon>Apicomplexa</taxon>
        <taxon>Conoidasida</taxon>
        <taxon>Coccidia</taxon>
        <taxon>Eucoccidiorida</taxon>
        <taxon>Eimeriorina</taxon>
        <taxon>Eimeriidae</taxon>
        <taxon>Eimeria</taxon>
    </lineage>
</organism>
<dbReference type="RefSeq" id="XP_013336116.1">
    <property type="nucleotide sequence ID" value="XM_013480662.1"/>
</dbReference>
<dbReference type="OMA" id="GEMLWHP"/>
<dbReference type="VEuPathDB" id="ToxoDB:EMWEY_00022410"/>
<dbReference type="EMBL" id="HG720448">
    <property type="protein sequence ID" value="CDJ59468.1"/>
    <property type="molecule type" value="Genomic_DNA"/>
</dbReference>
<feature type="region of interest" description="Disordered" evidence="1">
    <location>
        <begin position="362"/>
        <end position="395"/>
    </location>
</feature>
<dbReference type="OrthoDB" id="346147at2759"/>
<reference evidence="2" key="2">
    <citation type="submission" date="2013-10" db="EMBL/GenBank/DDBJ databases">
        <authorList>
            <person name="Aslett M."/>
        </authorList>
    </citation>
    <scope>NUCLEOTIDE SEQUENCE [LARGE SCALE GENOMIC DNA]</scope>
    <source>
        <strain evidence="2">Weybridge</strain>
    </source>
</reference>
<accession>U6M8S0</accession>
<name>U6M8S0_EIMMA</name>